<dbReference type="UniPathway" id="UPA00074">
    <property type="reaction ID" value="UER00126"/>
</dbReference>
<feature type="binding site" evidence="4">
    <location>
        <position position="66"/>
    </location>
    <ligand>
        <name>(6R)-10-formyltetrahydrofolate</name>
        <dbReference type="ChEBI" id="CHEBI:195366"/>
    </ligand>
</feature>
<keyword evidence="7" id="KW-1185">Reference proteome</keyword>
<feature type="site" description="Raises pKa of active site His" evidence="4">
    <location>
        <position position="146"/>
    </location>
</feature>
<dbReference type="RefSeq" id="WP_183816964.1">
    <property type="nucleotide sequence ID" value="NZ_JACHOB010000002.1"/>
</dbReference>
<dbReference type="EMBL" id="JACHOB010000002">
    <property type="protein sequence ID" value="MBB4658786.1"/>
    <property type="molecule type" value="Genomic_DNA"/>
</dbReference>
<dbReference type="CDD" id="cd08645">
    <property type="entry name" value="FMT_core_GART"/>
    <property type="match status" value="1"/>
</dbReference>
<dbReference type="AlphaFoldDB" id="A0A840I162"/>
<dbReference type="GO" id="GO:0004644">
    <property type="term" value="F:phosphoribosylglycinamide formyltransferase activity"/>
    <property type="evidence" value="ECO:0007669"/>
    <property type="project" value="UniProtKB-UniRule"/>
</dbReference>
<proteinExistence type="inferred from homology"/>
<feature type="domain" description="Formyl transferase N-terminal" evidence="5">
    <location>
        <begin position="4"/>
        <end position="183"/>
    </location>
</feature>
<protein>
    <recommendedName>
        <fullName evidence="4">Phosphoribosylglycinamide formyltransferase</fullName>
        <ecNumber evidence="4">2.1.2.2</ecNumber>
    </recommendedName>
    <alternativeName>
        <fullName evidence="4">5'-phosphoribosylglycinamide transformylase</fullName>
    </alternativeName>
    <alternativeName>
        <fullName evidence="4">GAR transformylase</fullName>
        <shortName evidence="4">GART</shortName>
    </alternativeName>
</protein>
<organism evidence="6 7">
    <name type="scientific">Parvularcula dongshanensis</name>
    <dbReference type="NCBI Taxonomy" id="1173995"/>
    <lineage>
        <taxon>Bacteria</taxon>
        <taxon>Pseudomonadati</taxon>
        <taxon>Pseudomonadota</taxon>
        <taxon>Alphaproteobacteria</taxon>
        <taxon>Parvularculales</taxon>
        <taxon>Parvularculaceae</taxon>
        <taxon>Parvularcula</taxon>
    </lineage>
</organism>
<evidence type="ECO:0000313" key="7">
    <source>
        <dbReference type="Proteomes" id="UP000563524"/>
    </source>
</evidence>
<evidence type="ECO:0000256" key="1">
    <source>
        <dbReference type="ARBA" id="ARBA00005054"/>
    </source>
</evidence>
<dbReference type="Gene3D" id="3.40.50.170">
    <property type="entry name" value="Formyl transferase, N-terminal domain"/>
    <property type="match status" value="1"/>
</dbReference>
<gene>
    <name evidence="4" type="primary">purN</name>
    <name evidence="6" type="ORF">GGQ59_001300</name>
</gene>
<dbReference type="InterPro" id="IPR002376">
    <property type="entry name" value="Formyl_transf_N"/>
</dbReference>
<evidence type="ECO:0000256" key="2">
    <source>
        <dbReference type="ARBA" id="ARBA00022679"/>
    </source>
</evidence>
<dbReference type="PANTHER" id="PTHR43369">
    <property type="entry name" value="PHOSPHORIBOSYLGLYCINAMIDE FORMYLTRANSFERASE"/>
    <property type="match status" value="1"/>
</dbReference>
<evidence type="ECO:0000256" key="4">
    <source>
        <dbReference type="HAMAP-Rule" id="MF_01930"/>
    </source>
</evidence>
<dbReference type="InterPro" id="IPR004607">
    <property type="entry name" value="GART"/>
</dbReference>
<evidence type="ECO:0000313" key="6">
    <source>
        <dbReference type="EMBL" id="MBB4658786.1"/>
    </source>
</evidence>
<evidence type="ECO:0000256" key="3">
    <source>
        <dbReference type="ARBA" id="ARBA00022755"/>
    </source>
</evidence>
<name>A0A840I162_9PROT</name>
<dbReference type="HAMAP" id="MF_01930">
    <property type="entry name" value="PurN"/>
    <property type="match status" value="1"/>
</dbReference>
<dbReference type="InterPro" id="IPR036477">
    <property type="entry name" value="Formyl_transf_N_sf"/>
</dbReference>
<feature type="binding site" evidence="4">
    <location>
        <position position="108"/>
    </location>
    <ligand>
        <name>(6R)-10-formyltetrahydrofolate</name>
        <dbReference type="ChEBI" id="CHEBI:195366"/>
    </ligand>
</feature>
<sequence length="202" mass="21257">MTARVAVLISGSGSNLQALLEACADEAFPAEIVKVVSNRPGVYGLERAAAAGVRTEVIDHKAYEGRAPFEAALRGSLEEAAPDVICLAGFMRVLAADFVRAFEGRMLNIHPSLLPAFRGLHTHRQALEAGVKIAGCTVHVVTPALDDGPIVGQAAVPVLPGDTEDSLAARILKAEHRLYPAALRAFVEKRAAEAEGASLFVV</sequence>
<accession>A0A840I162</accession>
<keyword evidence="2 4" id="KW-0808">Transferase</keyword>
<dbReference type="PANTHER" id="PTHR43369:SF2">
    <property type="entry name" value="PHOSPHORIBOSYLGLYCINAMIDE FORMYLTRANSFERASE"/>
    <property type="match status" value="1"/>
</dbReference>
<dbReference type="NCBIfam" id="TIGR00639">
    <property type="entry name" value="PurN"/>
    <property type="match status" value="1"/>
</dbReference>
<dbReference type="Proteomes" id="UP000563524">
    <property type="component" value="Unassembled WGS sequence"/>
</dbReference>
<dbReference type="Pfam" id="PF00551">
    <property type="entry name" value="Formyl_trans_N"/>
    <property type="match status" value="1"/>
</dbReference>
<comment type="similarity">
    <text evidence="4">Belongs to the GART family.</text>
</comment>
<evidence type="ECO:0000259" key="5">
    <source>
        <dbReference type="Pfam" id="PF00551"/>
    </source>
</evidence>
<reference evidence="6 7" key="1">
    <citation type="submission" date="2020-08" db="EMBL/GenBank/DDBJ databases">
        <title>Genomic Encyclopedia of Type Strains, Phase IV (KMG-IV): sequencing the most valuable type-strain genomes for metagenomic binning, comparative biology and taxonomic classification.</title>
        <authorList>
            <person name="Goeker M."/>
        </authorList>
    </citation>
    <scope>NUCLEOTIDE SEQUENCE [LARGE SCALE GENOMIC DNA]</scope>
    <source>
        <strain evidence="6 7">DSM 102850</strain>
    </source>
</reference>
<comment type="caution">
    <text evidence="6">The sequence shown here is derived from an EMBL/GenBank/DDBJ whole genome shotgun (WGS) entry which is preliminary data.</text>
</comment>
<comment type="function">
    <text evidence="4">Catalyzes the transfer of a formyl group from 10-formyltetrahydrofolate to 5-phospho-ribosyl-glycinamide (GAR), producing 5-phospho-ribosyl-N-formylglycinamide (FGAR) and tetrahydrofolate.</text>
</comment>
<keyword evidence="3 4" id="KW-0658">Purine biosynthesis</keyword>
<dbReference type="GO" id="GO:0005829">
    <property type="term" value="C:cytosol"/>
    <property type="evidence" value="ECO:0007669"/>
    <property type="project" value="TreeGrafter"/>
</dbReference>
<comment type="pathway">
    <text evidence="1 4">Purine metabolism; IMP biosynthesis via de novo pathway; N(2)-formyl-N(1)-(5-phospho-D-ribosyl)glycinamide from N(1)-(5-phospho-D-ribosyl)glycinamide (10-formyl THF route): step 1/1.</text>
</comment>
<dbReference type="GO" id="GO:0006189">
    <property type="term" value="P:'de novo' IMP biosynthetic process"/>
    <property type="evidence" value="ECO:0007669"/>
    <property type="project" value="UniProtKB-UniRule"/>
</dbReference>
<dbReference type="EC" id="2.1.2.2" evidence="4"/>
<dbReference type="SUPFAM" id="SSF53328">
    <property type="entry name" value="Formyltransferase"/>
    <property type="match status" value="1"/>
</dbReference>
<feature type="active site" description="Proton donor" evidence="4">
    <location>
        <position position="110"/>
    </location>
</feature>
<feature type="binding site" evidence="4">
    <location>
        <begin position="13"/>
        <end position="15"/>
    </location>
    <ligand>
        <name>N(1)-(5-phospho-beta-D-ribosyl)glycinamide</name>
        <dbReference type="ChEBI" id="CHEBI:143788"/>
    </ligand>
</feature>
<comment type="caution">
    <text evidence="4">Lacks conserved residue(s) required for the propagation of feature annotation.</text>
</comment>
<comment type="catalytic activity">
    <reaction evidence="4">
        <text>N(1)-(5-phospho-beta-D-ribosyl)glycinamide + (6R)-10-formyltetrahydrofolate = N(2)-formyl-N(1)-(5-phospho-beta-D-ribosyl)glycinamide + (6S)-5,6,7,8-tetrahydrofolate + H(+)</text>
        <dbReference type="Rhea" id="RHEA:15053"/>
        <dbReference type="ChEBI" id="CHEBI:15378"/>
        <dbReference type="ChEBI" id="CHEBI:57453"/>
        <dbReference type="ChEBI" id="CHEBI:143788"/>
        <dbReference type="ChEBI" id="CHEBI:147286"/>
        <dbReference type="ChEBI" id="CHEBI:195366"/>
        <dbReference type="EC" id="2.1.2.2"/>
    </reaction>
</comment>